<dbReference type="Proteomes" id="UP000298058">
    <property type="component" value="Unassembled WGS sequence"/>
</dbReference>
<evidence type="ECO:0000256" key="2">
    <source>
        <dbReference type="ARBA" id="ARBA00022722"/>
    </source>
</evidence>
<dbReference type="Pfam" id="PF01934">
    <property type="entry name" value="HepT-like"/>
    <property type="match status" value="1"/>
</dbReference>
<keyword evidence="3" id="KW-0378">Hydrolase</keyword>
<dbReference type="GO" id="GO:0004540">
    <property type="term" value="F:RNA nuclease activity"/>
    <property type="evidence" value="ECO:0007669"/>
    <property type="project" value="InterPro"/>
</dbReference>
<accession>A0A4R9LZZ8</accession>
<comment type="caution">
    <text evidence="4">The sequence shown here is derived from an EMBL/GenBank/DDBJ whole genome shotgun (WGS) entry which is preliminary data.</text>
</comment>
<keyword evidence="2" id="KW-0540">Nuclease</keyword>
<dbReference type="GO" id="GO:0016787">
    <property type="term" value="F:hydrolase activity"/>
    <property type="evidence" value="ECO:0007669"/>
    <property type="project" value="UniProtKB-KW"/>
</dbReference>
<dbReference type="InterPro" id="IPR008201">
    <property type="entry name" value="HepT-like"/>
</dbReference>
<dbReference type="AlphaFoldDB" id="A0A4R9LZZ8"/>
<evidence type="ECO:0000313" key="5">
    <source>
        <dbReference type="Proteomes" id="UP000298058"/>
    </source>
</evidence>
<dbReference type="GO" id="GO:0110001">
    <property type="term" value="C:toxin-antitoxin complex"/>
    <property type="evidence" value="ECO:0007669"/>
    <property type="project" value="InterPro"/>
</dbReference>
<reference evidence="4" key="1">
    <citation type="journal article" date="2019" name="PLoS Negl. Trop. Dis.">
        <title>Revisiting the worldwide diversity of Leptospira species in the environment.</title>
        <authorList>
            <person name="Vincent A.T."/>
            <person name="Schiettekatte O."/>
            <person name="Bourhy P."/>
            <person name="Veyrier F.J."/>
            <person name="Picardeau M."/>
        </authorList>
    </citation>
    <scope>NUCLEOTIDE SEQUENCE [LARGE SCALE GENOMIC DNA]</scope>
    <source>
        <strain evidence="4">201300427</strain>
    </source>
</reference>
<proteinExistence type="predicted"/>
<keyword evidence="5" id="KW-1185">Reference proteome</keyword>
<name>A0A4R9LZZ8_9LEPT</name>
<sequence length="100" mass="12296">MFAEFLFYCKELEKFIYQNQIQEFEENSQDAFFAEQFLEMIHKESLKIPASEKAKYPKVPWKKIDSFWQEDLARAYEYIDRRALYSICAHEIPRIIKEWK</sequence>
<protein>
    <recommendedName>
        <fullName evidence="6">DUF86 domain-containing protein</fullName>
    </recommendedName>
</protein>
<dbReference type="OrthoDB" id="332871at2"/>
<evidence type="ECO:0000256" key="3">
    <source>
        <dbReference type="ARBA" id="ARBA00022801"/>
    </source>
</evidence>
<dbReference type="EMBL" id="RQHW01000018">
    <property type="protein sequence ID" value="TGN20024.1"/>
    <property type="molecule type" value="Genomic_DNA"/>
</dbReference>
<gene>
    <name evidence="4" type="ORF">EHS15_06405</name>
</gene>
<keyword evidence="1" id="KW-1277">Toxin-antitoxin system</keyword>
<evidence type="ECO:0000256" key="1">
    <source>
        <dbReference type="ARBA" id="ARBA00022649"/>
    </source>
</evidence>
<evidence type="ECO:0000313" key="4">
    <source>
        <dbReference type="EMBL" id="TGN20024.1"/>
    </source>
</evidence>
<evidence type="ECO:0008006" key="6">
    <source>
        <dbReference type="Google" id="ProtNLM"/>
    </source>
</evidence>
<organism evidence="4 5">
    <name type="scientific">Leptospira idonii</name>
    <dbReference type="NCBI Taxonomy" id="1193500"/>
    <lineage>
        <taxon>Bacteria</taxon>
        <taxon>Pseudomonadati</taxon>
        <taxon>Spirochaetota</taxon>
        <taxon>Spirochaetia</taxon>
        <taxon>Leptospirales</taxon>
        <taxon>Leptospiraceae</taxon>
        <taxon>Leptospira</taxon>
    </lineage>
</organism>